<gene>
    <name evidence="2" type="ORF">FNK824_LOCUS32093</name>
    <name evidence="1" type="ORF">SEV965_LOCUS36925</name>
</gene>
<evidence type="ECO:0000313" key="1">
    <source>
        <dbReference type="EMBL" id="CAF1518841.1"/>
    </source>
</evidence>
<comment type="caution">
    <text evidence="1">The sequence shown here is derived from an EMBL/GenBank/DDBJ whole genome shotgun (WGS) entry which is preliminary data.</text>
</comment>
<name>A0A815UKH1_9BILA</name>
<reference evidence="1" key="1">
    <citation type="submission" date="2021-02" db="EMBL/GenBank/DDBJ databases">
        <authorList>
            <person name="Nowell W R."/>
        </authorList>
    </citation>
    <scope>NUCLEOTIDE SEQUENCE</scope>
</reference>
<feature type="non-terminal residue" evidence="1">
    <location>
        <position position="1"/>
    </location>
</feature>
<protein>
    <submittedName>
        <fullName evidence="1">Uncharacterized protein</fullName>
    </submittedName>
</protein>
<proteinExistence type="predicted"/>
<dbReference type="AlphaFoldDB" id="A0A815UKH1"/>
<dbReference type="EMBL" id="CAJOBE010010776">
    <property type="protein sequence ID" value="CAF4116352.1"/>
    <property type="molecule type" value="Genomic_DNA"/>
</dbReference>
<dbReference type="Proteomes" id="UP000663889">
    <property type="component" value="Unassembled WGS sequence"/>
</dbReference>
<sequence>EQRNQYFNPITTWKQISLWLKILGINKGTAIESCNFCNTKQQYIIDSNQTISFILDQAKSIIVDVVNGENLINIILSYDKNNQNIHILKSCPVIRRR</sequence>
<evidence type="ECO:0000313" key="2">
    <source>
        <dbReference type="EMBL" id="CAF4116352.1"/>
    </source>
</evidence>
<dbReference type="Proteomes" id="UP000663874">
    <property type="component" value="Unassembled WGS sequence"/>
</dbReference>
<dbReference type="EMBL" id="CAJNOU010007107">
    <property type="protein sequence ID" value="CAF1518841.1"/>
    <property type="molecule type" value="Genomic_DNA"/>
</dbReference>
<evidence type="ECO:0000313" key="3">
    <source>
        <dbReference type="Proteomes" id="UP000663889"/>
    </source>
</evidence>
<organism evidence="1 3">
    <name type="scientific">Rotaria sordida</name>
    <dbReference type="NCBI Taxonomy" id="392033"/>
    <lineage>
        <taxon>Eukaryota</taxon>
        <taxon>Metazoa</taxon>
        <taxon>Spiralia</taxon>
        <taxon>Gnathifera</taxon>
        <taxon>Rotifera</taxon>
        <taxon>Eurotatoria</taxon>
        <taxon>Bdelloidea</taxon>
        <taxon>Philodinida</taxon>
        <taxon>Philodinidae</taxon>
        <taxon>Rotaria</taxon>
    </lineage>
</organism>
<accession>A0A815UKH1</accession>